<comment type="caution">
    <text evidence="2">The sequence shown here is derived from an EMBL/GenBank/DDBJ whole genome shotgun (WGS) entry which is preliminary data.</text>
</comment>
<evidence type="ECO:0000313" key="2">
    <source>
        <dbReference type="EMBL" id="MDC8758807.1"/>
    </source>
</evidence>
<dbReference type="RefSeq" id="WP_273671594.1">
    <property type="nucleotide sequence ID" value="NZ_JAQQXR010000005.1"/>
</dbReference>
<organism evidence="2 3">
    <name type="scientific">Janthinobacterium fluminis</name>
    <dbReference type="NCBI Taxonomy" id="2987524"/>
    <lineage>
        <taxon>Bacteria</taxon>
        <taxon>Pseudomonadati</taxon>
        <taxon>Pseudomonadota</taxon>
        <taxon>Betaproteobacteria</taxon>
        <taxon>Burkholderiales</taxon>
        <taxon>Oxalobacteraceae</taxon>
        <taxon>Janthinobacterium</taxon>
    </lineage>
</organism>
<reference evidence="2 3" key="1">
    <citation type="submission" date="2022-10" db="EMBL/GenBank/DDBJ databases">
        <title>Janthinobacterium sp. hw3 Genome sequencing.</title>
        <authorList>
            <person name="Park S."/>
        </authorList>
    </citation>
    <scope>NUCLEOTIDE SEQUENCE [LARGE SCALE GENOMIC DNA]</scope>
    <source>
        <strain evidence="3">hw3</strain>
    </source>
</reference>
<evidence type="ECO:0000313" key="3">
    <source>
        <dbReference type="Proteomes" id="UP001221208"/>
    </source>
</evidence>
<feature type="region of interest" description="Disordered" evidence="1">
    <location>
        <begin position="1"/>
        <end position="28"/>
    </location>
</feature>
<gene>
    <name evidence="2" type="ORF">OIK44_14575</name>
</gene>
<proteinExistence type="predicted"/>
<name>A0ABT5K1F4_9BURK</name>
<feature type="compositionally biased region" description="Basic and acidic residues" evidence="1">
    <location>
        <begin position="1"/>
        <end position="19"/>
    </location>
</feature>
<accession>A0ABT5K1F4</accession>
<protein>
    <submittedName>
        <fullName evidence="2">Uncharacterized protein</fullName>
    </submittedName>
</protein>
<dbReference type="EMBL" id="JAQQXR010000005">
    <property type="protein sequence ID" value="MDC8758807.1"/>
    <property type="molecule type" value="Genomic_DNA"/>
</dbReference>
<dbReference type="Proteomes" id="UP001221208">
    <property type="component" value="Unassembled WGS sequence"/>
</dbReference>
<sequence>MSNEKLKDALKSEITKENGTDSPPADSVEITETDLDGVAGGCGLLLTCGNYSTTTPPVEN</sequence>
<evidence type="ECO:0000256" key="1">
    <source>
        <dbReference type="SAM" id="MobiDB-lite"/>
    </source>
</evidence>
<keyword evidence="3" id="KW-1185">Reference proteome</keyword>